<comment type="caution">
    <text evidence="2">The sequence shown here is derived from an EMBL/GenBank/DDBJ whole genome shotgun (WGS) entry which is preliminary data.</text>
</comment>
<dbReference type="Pfam" id="PF00563">
    <property type="entry name" value="EAL"/>
    <property type="match status" value="1"/>
</dbReference>
<dbReference type="PANTHER" id="PTHR33121:SF79">
    <property type="entry name" value="CYCLIC DI-GMP PHOSPHODIESTERASE PDED-RELATED"/>
    <property type="match status" value="1"/>
</dbReference>
<dbReference type="EMBL" id="QLMG01000023">
    <property type="protein sequence ID" value="RAK15381.1"/>
    <property type="molecule type" value="Genomic_DNA"/>
</dbReference>
<proteinExistence type="predicted"/>
<evidence type="ECO:0000313" key="3">
    <source>
        <dbReference type="Proteomes" id="UP000249165"/>
    </source>
</evidence>
<dbReference type="Gene3D" id="3.20.20.450">
    <property type="entry name" value="EAL domain"/>
    <property type="match status" value="1"/>
</dbReference>
<gene>
    <name evidence="2" type="ORF">ATI53_102324</name>
</gene>
<feature type="domain" description="EAL" evidence="1">
    <location>
        <begin position="24"/>
        <end position="274"/>
    </location>
</feature>
<dbReference type="PROSITE" id="PS50883">
    <property type="entry name" value="EAL"/>
    <property type="match status" value="1"/>
</dbReference>
<name>A0A327Y4Q9_9RHOB</name>
<organism evidence="2 3">
    <name type="scientific">Salipiger aestuarii</name>
    <dbReference type="NCBI Taxonomy" id="568098"/>
    <lineage>
        <taxon>Bacteria</taxon>
        <taxon>Pseudomonadati</taxon>
        <taxon>Pseudomonadota</taxon>
        <taxon>Alphaproteobacteria</taxon>
        <taxon>Rhodobacterales</taxon>
        <taxon>Roseobacteraceae</taxon>
        <taxon>Salipiger</taxon>
    </lineage>
</organism>
<dbReference type="InterPro" id="IPR050706">
    <property type="entry name" value="Cyclic-di-GMP_PDE-like"/>
</dbReference>
<reference evidence="2 3" key="1">
    <citation type="submission" date="2018-06" db="EMBL/GenBank/DDBJ databases">
        <title>Genomic Encyclopedia of Archaeal and Bacterial Type Strains, Phase II (KMG-II): from individual species to whole genera.</title>
        <authorList>
            <person name="Goeker M."/>
        </authorList>
    </citation>
    <scope>NUCLEOTIDE SEQUENCE [LARGE SCALE GENOMIC DNA]</scope>
    <source>
        <strain evidence="2 3">DSM 22011</strain>
    </source>
</reference>
<dbReference type="PANTHER" id="PTHR33121">
    <property type="entry name" value="CYCLIC DI-GMP PHOSPHODIESTERASE PDEF"/>
    <property type="match status" value="1"/>
</dbReference>
<evidence type="ECO:0000313" key="2">
    <source>
        <dbReference type="EMBL" id="RAK15381.1"/>
    </source>
</evidence>
<protein>
    <submittedName>
        <fullName evidence="2">EAL domain-containing protein (Putative c-di-GMP-specific phosphodiesterase class I)</fullName>
    </submittedName>
</protein>
<dbReference type="InterPro" id="IPR035919">
    <property type="entry name" value="EAL_sf"/>
</dbReference>
<evidence type="ECO:0000259" key="1">
    <source>
        <dbReference type="PROSITE" id="PS50883"/>
    </source>
</evidence>
<dbReference type="AlphaFoldDB" id="A0A327Y4Q9"/>
<dbReference type="SMART" id="SM00052">
    <property type="entry name" value="EAL"/>
    <property type="match status" value="1"/>
</dbReference>
<accession>A0A327Y4Q9</accession>
<dbReference type="Proteomes" id="UP000249165">
    <property type="component" value="Unassembled WGS sequence"/>
</dbReference>
<dbReference type="SUPFAM" id="SSF141868">
    <property type="entry name" value="EAL domain-like"/>
    <property type="match status" value="1"/>
</dbReference>
<dbReference type="CDD" id="cd01948">
    <property type="entry name" value="EAL"/>
    <property type="match status" value="1"/>
</dbReference>
<dbReference type="InterPro" id="IPR001633">
    <property type="entry name" value="EAL_dom"/>
</dbReference>
<sequence length="276" mass="30576">MQGRNTQGIPQGQSPLDLAVAERDRTILDTVRNAIRHKQVMLSFQPVVQARKPDSLAFHEGLVRVLDETGRIVPARDFISAVEGTEYGRMLDCIALEEGLSELANVPSLRLAVNMSARSIGYPRWMDILHKGIAENPTVGERLILEITESSAMLVPELVTSFMADLQPDGITFAMDDFGAGYTALRHFKDFSFDILKIDGEFIRGIARDPDNQVLTRAMVSIAEQFDLFTVAESVERADDAAFLTEIGVDCLQGYYFGAPTVSPDWRIIEPDRALG</sequence>
<keyword evidence="3" id="KW-1185">Reference proteome</keyword>
<dbReference type="GO" id="GO:0071111">
    <property type="term" value="F:cyclic-guanylate-specific phosphodiesterase activity"/>
    <property type="evidence" value="ECO:0007669"/>
    <property type="project" value="InterPro"/>
</dbReference>